<protein>
    <submittedName>
        <fullName evidence="1">Uncharacterized protein</fullName>
    </submittedName>
</protein>
<reference evidence="1" key="1">
    <citation type="submission" date="2018-02" db="EMBL/GenBank/DDBJ databases">
        <title>Rhizophora mucronata_Transcriptome.</title>
        <authorList>
            <person name="Meera S.P."/>
            <person name="Sreeshan A."/>
            <person name="Augustine A."/>
        </authorList>
    </citation>
    <scope>NUCLEOTIDE SEQUENCE</scope>
    <source>
        <tissue evidence="1">Leaf</tissue>
    </source>
</reference>
<dbReference type="AlphaFoldDB" id="A0A2P2PR60"/>
<proteinExistence type="predicted"/>
<name>A0A2P2PR60_RHIMU</name>
<accession>A0A2P2PR60</accession>
<evidence type="ECO:0000313" key="1">
    <source>
        <dbReference type="EMBL" id="MBX57212.1"/>
    </source>
</evidence>
<sequence>MDYLFRHTLNLARWYLRTIYN</sequence>
<organism evidence="1">
    <name type="scientific">Rhizophora mucronata</name>
    <name type="common">Asiatic mangrove</name>
    <dbReference type="NCBI Taxonomy" id="61149"/>
    <lineage>
        <taxon>Eukaryota</taxon>
        <taxon>Viridiplantae</taxon>
        <taxon>Streptophyta</taxon>
        <taxon>Embryophyta</taxon>
        <taxon>Tracheophyta</taxon>
        <taxon>Spermatophyta</taxon>
        <taxon>Magnoliopsida</taxon>
        <taxon>eudicotyledons</taxon>
        <taxon>Gunneridae</taxon>
        <taxon>Pentapetalae</taxon>
        <taxon>rosids</taxon>
        <taxon>fabids</taxon>
        <taxon>Malpighiales</taxon>
        <taxon>Rhizophoraceae</taxon>
        <taxon>Rhizophora</taxon>
    </lineage>
</organism>
<dbReference type="EMBL" id="GGEC01076728">
    <property type="protein sequence ID" value="MBX57212.1"/>
    <property type="molecule type" value="Transcribed_RNA"/>
</dbReference>